<dbReference type="PROSITE" id="PS50021">
    <property type="entry name" value="CH"/>
    <property type="match status" value="1"/>
</dbReference>
<feature type="compositionally biased region" description="Polar residues" evidence="3">
    <location>
        <begin position="513"/>
        <end position="527"/>
    </location>
</feature>
<sequence length="2135" mass="230009">MAHDGCGSELCGPRAEKVGQHHCCRLTKRFRLACLPVIQVKWIYTDWGNHYLEKGKCKKRIGNLETDVVDGVLLADLIEAVTNQKVGDINRKPKGPAQMLENVRACVNFLACLGVTAEGVTPKDIRDGNLRAILGLLFSLSRYKQQLKQQQLHLSAEPSLNMTSKLPAPSSTGAGRGPGGSGIPGPGTGTTSGRRSSGGGGASRNIPNFTPTRTASQPGSAGMKAGLGSAESSRSASPSGQGQPVSFIPTPRSSAPKPPSRTLQGQSSVGRSSLRLPSNNQYARDTHAAAVSTSANVSPRLTKGSMLDRFNVFNKERQEKGKGQGMRGSKRTSSSSGVSSARSEQSDSSASTGNGGLTLGNSSQMGVVMQEVPPPVPEHGRTALRTLSSKLKGGSPKMGSPKMRRKDEAKGSPKSSHAHRSRIPDSQRQDQDIPEARKPPPPEPKKAKRADDLGASRLPVLGQGMIPKPTAAVKGTSKIIEDKVIKANLNTSATSKHFNKVVTHVGGAKSIRLSPTNSEPNVTQANEVKQGHDKDKGKVVTGEKEGADEEEEALNNIQPMQPLLRASQYGYLRGLGLISPLKNGGSQQVYAASHVSSPGAAGALRSFQQSPDTASGYMSDGDLLCGAGIGHDVSFEDHLDGYMSEGGAGLYGRKPPVLAQGRGGRSLPLPSTDDSMEKEKAVIPPPLPPHAPLIPLSNGLRKLQRLDETSSLSSGVSDALAYTSTDDNLTSSSVASEPNPYLSFKRSSREGGNDGDGVQYKVVSPRAHSKKTDSSQQTDTSAFRQVIPCHGNNDIIKQGSQWKKVSLGAERGDPSQDYPSMEAKKKSGKGEKTVMKTSQGSQTVKVGVGDVKRIPHPQILHAKGSSLGFHQPRPASAGEAESSSTRPKTAAVTGIPRTPEEKPRMKLKVSGSTQTQIHQTVELPSSTENWKPRTFSMSPSVAAQLSQNVRERILQSSNWNSKTLSHTGEYLYVSGSQRSPRMARPTDGSLSDSTYMNYAELRDLRSATGSPYSWGRFSGGYPGSMASSQLRKIGGSLTEGESMESLSSAASYQVGGIQMQSQAGRSGLTQARLLLHQNQQDSPAPGNVSPRLNRSSSARSSKSEKQYPIVGGEELLARANGGRYSFSSIGSHHASQPASPTPSNKSGFILSPIMSVGAQSPYAVLSRTSSLPQEEEVHGSHLSLLSGGSSLYSSQEERQAAEIRKLRKELVDAQQKVHTLTSQLSTNNVLHTVKGWVIGVTWLGNRFMLHLDSYARSDIGGSRGGMNGAYPGAPGPIQRPLSCTDVSTASPYSYVCAPTRKDVVGLGSVGNSSSYRLDRIQFQPMETVWEERVCLRPRKQLPWWEIATRRNKYRSCPLFQEAHVVAAFEQSLSNMTQRLQHLTSNSEKKEHELGELKATIDILRKQGNDAGLNLQSRTGTSTWTSTRASTGPGSRSVGSSMGMGMGSPWKGAWSPPPHAEASLTLGLARRHTFNSNKDTVSPTSPIGVGGSMSRQLSTDSVSSLSSACSGVSHASNASPSNTPESPDARKKKKRSWLRSSFSKAFVRGVKKPPGKDGEADDVRGTNGSIGNGNGVIPEFSIPSSPIPSTKGKLKDGSSYLSFEKEPEKEHPDVVQELKKQLREKDMVLTDIRLEALTSAHQLESLKETVSRMRSEMLNLRHDNERLQRLVTSKSLTSSQNSLPPGDGERRLSLSDNINLIETHTTSLQHEPIIDLLGGVREGDGHRITISVQLGFGECLIGSIYVSGKTKWDILDDILVRIFKEYTSRLDAGGSLGLTEDSIDSYLVGEVHRRPGVGVLPELLPCGYLVGDVQGIQVTVKGASHGTLDSLAFDTLISKSVLQSVDHKNGKELHQYLTNLGEQVESGLGEVPTVILLDNLHYVGSLADIFSGFLNPSHHKCPYIIGTMSQTSPSPTNIQLHHNFRWVLYANHVEPVKGFLNRYLKRRLIAAEVTHRSRLPQLARIFDWIARLWAHINKFIEAHASSDLTIGPRLFLNCPADVGGSQVWFRDLWNYSLVPYILEALREGVHVYGKKGGWEDPTQWIVETYPWNDSHASSTLHRLKAEDIGYETESKKTLEADDADIGENESDPLLNMLLKLQEAAKDVTLDGCNSSSGSPGSDGNRTMSPKKEVLSS</sequence>
<feature type="region of interest" description="Disordered" evidence="3">
    <location>
        <begin position="155"/>
        <end position="277"/>
    </location>
</feature>
<evidence type="ECO:0000259" key="4">
    <source>
        <dbReference type="PROSITE" id="PS50021"/>
    </source>
</evidence>
<feature type="compositionally biased region" description="Basic and acidic residues" evidence="3">
    <location>
        <begin position="422"/>
        <end position="454"/>
    </location>
</feature>
<keyword evidence="1 2" id="KW-0175">Coiled coil</keyword>
<evidence type="ECO:0000256" key="1">
    <source>
        <dbReference type="ARBA" id="ARBA00023054"/>
    </source>
</evidence>
<feature type="compositionally biased region" description="Low complexity" evidence="3">
    <location>
        <begin position="1493"/>
        <end position="1515"/>
    </location>
</feature>
<reference evidence="5" key="1">
    <citation type="submission" date="2020-11" db="EMBL/GenBank/DDBJ databases">
        <authorList>
            <person name="Tran Van P."/>
        </authorList>
    </citation>
    <scope>NUCLEOTIDE SEQUENCE</scope>
</reference>
<feature type="coiled-coil region" evidence="2">
    <location>
        <begin position="1642"/>
        <end position="1669"/>
    </location>
</feature>
<proteinExistence type="predicted"/>
<organism evidence="5">
    <name type="scientific">Darwinula stevensoni</name>
    <dbReference type="NCBI Taxonomy" id="69355"/>
    <lineage>
        <taxon>Eukaryota</taxon>
        <taxon>Metazoa</taxon>
        <taxon>Ecdysozoa</taxon>
        <taxon>Arthropoda</taxon>
        <taxon>Crustacea</taxon>
        <taxon>Oligostraca</taxon>
        <taxon>Ostracoda</taxon>
        <taxon>Podocopa</taxon>
        <taxon>Podocopida</taxon>
        <taxon>Darwinulocopina</taxon>
        <taxon>Darwinuloidea</taxon>
        <taxon>Darwinulidae</taxon>
        <taxon>Darwinula</taxon>
    </lineage>
</organism>
<feature type="compositionally biased region" description="Polar residues" evidence="3">
    <location>
        <begin position="261"/>
        <end position="277"/>
    </location>
</feature>
<dbReference type="EMBL" id="CAJPEV010000561">
    <property type="protein sequence ID" value="CAG0886479.1"/>
    <property type="molecule type" value="Genomic_DNA"/>
</dbReference>
<feature type="compositionally biased region" description="Low complexity" evidence="3">
    <location>
        <begin position="331"/>
        <end position="351"/>
    </location>
</feature>
<feature type="compositionally biased region" description="Polar residues" evidence="3">
    <location>
        <begin position="1474"/>
        <end position="1484"/>
    </location>
</feature>
<feature type="region of interest" description="Disordered" evidence="3">
    <location>
        <begin position="1474"/>
        <end position="1613"/>
    </location>
</feature>
<feature type="domain" description="Calponin-homology (CH)" evidence="4">
    <location>
        <begin position="38"/>
        <end position="145"/>
    </location>
</feature>
<dbReference type="InterPro" id="IPR057126">
    <property type="entry name" value="NAV1-like_ubiquitin-like"/>
</dbReference>
<feature type="compositionally biased region" description="Basic and acidic residues" evidence="3">
    <location>
        <begin position="529"/>
        <end position="539"/>
    </location>
</feature>
<evidence type="ECO:0000256" key="3">
    <source>
        <dbReference type="SAM" id="MobiDB-lite"/>
    </source>
</evidence>
<dbReference type="EMBL" id="LR900078">
    <property type="protein sequence ID" value="CAD7244100.1"/>
    <property type="molecule type" value="Genomic_DNA"/>
</dbReference>
<evidence type="ECO:0000313" key="6">
    <source>
        <dbReference type="Proteomes" id="UP000677054"/>
    </source>
</evidence>
<gene>
    <name evidence="5" type="ORF">DSTB1V02_LOCUS4002</name>
</gene>
<dbReference type="SUPFAM" id="SSF47576">
    <property type="entry name" value="Calponin-homology domain, CH-domain"/>
    <property type="match status" value="1"/>
</dbReference>
<dbReference type="Proteomes" id="UP000677054">
    <property type="component" value="Unassembled WGS sequence"/>
</dbReference>
<feature type="compositionally biased region" description="Low complexity" evidence="3">
    <location>
        <begin position="226"/>
        <end position="242"/>
    </location>
</feature>
<dbReference type="Gene3D" id="1.10.418.10">
    <property type="entry name" value="Calponin-like domain"/>
    <property type="match status" value="1"/>
</dbReference>
<feature type="compositionally biased region" description="Polar residues" evidence="3">
    <location>
        <begin position="727"/>
        <end position="736"/>
    </location>
</feature>
<keyword evidence="6" id="KW-1185">Reference proteome</keyword>
<dbReference type="PANTHER" id="PTHR12784:SF28">
    <property type="entry name" value="PROTEIN SICKIE"/>
    <property type="match status" value="1"/>
</dbReference>
<feature type="coiled-coil region" evidence="2">
    <location>
        <begin position="1365"/>
        <end position="1406"/>
    </location>
</feature>
<feature type="compositionally biased region" description="Polar residues" evidence="3">
    <location>
        <begin position="205"/>
        <end position="219"/>
    </location>
</feature>
<dbReference type="GO" id="GO:0022008">
    <property type="term" value="P:neurogenesis"/>
    <property type="evidence" value="ECO:0007669"/>
    <property type="project" value="InterPro"/>
</dbReference>
<evidence type="ECO:0000256" key="2">
    <source>
        <dbReference type="SAM" id="Coils"/>
    </source>
</evidence>
<accession>A0A7R8XBH4</accession>
<dbReference type="InterPro" id="IPR001715">
    <property type="entry name" value="CH_dom"/>
</dbReference>
<dbReference type="InterPro" id="IPR057568">
    <property type="entry name" value="CortBP2_NAV1-like_AAA_lid"/>
</dbReference>
<feature type="region of interest" description="Disordered" evidence="3">
    <location>
        <begin position="308"/>
        <end position="362"/>
    </location>
</feature>
<feature type="compositionally biased region" description="Low complexity" evidence="3">
    <location>
        <begin position="2109"/>
        <end position="2123"/>
    </location>
</feature>
<feature type="region of interest" description="Disordered" evidence="3">
    <location>
        <begin position="1411"/>
        <end position="1440"/>
    </location>
</feature>
<feature type="region of interest" description="Disordered" evidence="3">
    <location>
        <begin position="511"/>
        <end position="539"/>
    </location>
</feature>
<feature type="compositionally biased region" description="Pro residues" evidence="3">
    <location>
        <begin position="683"/>
        <end position="692"/>
    </location>
</feature>
<evidence type="ECO:0000313" key="5">
    <source>
        <dbReference type="EMBL" id="CAD7244100.1"/>
    </source>
</evidence>
<dbReference type="CDD" id="cd21212">
    <property type="entry name" value="CH_NAV2-like"/>
    <property type="match status" value="1"/>
</dbReference>
<feature type="region of interest" description="Disordered" evidence="3">
    <location>
        <begin position="727"/>
        <end position="781"/>
    </location>
</feature>
<feature type="compositionally biased region" description="Basic and acidic residues" evidence="3">
    <location>
        <begin position="822"/>
        <end position="834"/>
    </location>
</feature>
<dbReference type="OrthoDB" id="2161974at2759"/>
<feature type="region of interest" description="Disordered" evidence="3">
    <location>
        <begin position="1078"/>
        <end position="1110"/>
    </location>
</feature>
<feature type="compositionally biased region" description="Gly residues" evidence="3">
    <location>
        <begin position="174"/>
        <end position="202"/>
    </location>
</feature>
<feature type="region of interest" description="Disordered" evidence="3">
    <location>
        <begin position="861"/>
        <end position="917"/>
    </location>
</feature>
<protein>
    <recommendedName>
        <fullName evidence="4">Calponin-homology (CH) domain-containing protein</fullName>
    </recommendedName>
</protein>
<dbReference type="Pfam" id="PF23092">
    <property type="entry name" value="Ubiquitin_6"/>
    <property type="match status" value="1"/>
</dbReference>
<feature type="region of interest" description="Disordered" evidence="3">
    <location>
        <begin position="653"/>
        <end position="696"/>
    </location>
</feature>
<dbReference type="InterPro" id="IPR036872">
    <property type="entry name" value="CH_dom_sf"/>
</dbReference>
<dbReference type="Pfam" id="PF00307">
    <property type="entry name" value="CH"/>
    <property type="match status" value="1"/>
</dbReference>
<dbReference type="Pfam" id="PF25408">
    <property type="entry name" value="AAA_lid_NAV1"/>
    <property type="match status" value="1"/>
</dbReference>
<feature type="compositionally biased region" description="Low complexity" evidence="3">
    <location>
        <begin position="1576"/>
        <end position="1588"/>
    </location>
</feature>
<dbReference type="SMART" id="SM00033">
    <property type="entry name" value="CH"/>
    <property type="match status" value="1"/>
</dbReference>
<feature type="compositionally biased region" description="Basic and acidic residues" evidence="3">
    <location>
        <begin position="1553"/>
        <end position="1563"/>
    </location>
</feature>
<feature type="compositionally biased region" description="Basic and acidic residues" evidence="3">
    <location>
        <begin position="1602"/>
        <end position="1613"/>
    </location>
</feature>
<feature type="region of interest" description="Disordered" evidence="3">
    <location>
        <begin position="2108"/>
        <end position="2135"/>
    </location>
</feature>
<dbReference type="PANTHER" id="PTHR12784">
    <property type="entry name" value="STEERIN"/>
    <property type="match status" value="1"/>
</dbReference>
<feature type="region of interest" description="Disordered" evidence="3">
    <location>
        <begin position="386"/>
        <end position="463"/>
    </location>
</feature>
<feature type="compositionally biased region" description="Low complexity" evidence="3">
    <location>
        <begin position="1089"/>
        <end position="1100"/>
    </location>
</feature>
<dbReference type="InterPro" id="IPR039041">
    <property type="entry name" value="Nav/unc-53"/>
</dbReference>
<name>A0A7R8XBH4_9CRUS</name>
<feature type="region of interest" description="Disordered" evidence="3">
    <location>
        <begin position="808"/>
        <end position="842"/>
    </location>
</feature>
<feature type="compositionally biased region" description="Low complexity" evidence="3">
    <location>
        <begin position="1416"/>
        <end position="1440"/>
    </location>
</feature>
<feature type="coiled-coil region" evidence="2">
    <location>
        <begin position="1196"/>
        <end position="1223"/>
    </location>
</feature>